<accession>A0A6J7H8Y2</accession>
<evidence type="ECO:0000313" key="2">
    <source>
        <dbReference type="EMBL" id="CAB4912780.1"/>
    </source>
</evidence>
<proteinExistence type="predicted"/>
<name>A0A6J7H8Y2_9ZZZZ</name>
<reference evidence="2" key="1">
    <citation type="submission" date="2020-05" db="EMBL/GenBank/DDBJ databases">
        <authorList>
            <person name="Chiriac C."/>
            <person name="Salcher M."/>
            <person name="Ghai R."/>
            <person name="Kavagutti S V."/>
        </authorList>
    </citation>
    <scope>NUCLEOTIDE SEQUENCE</scope>
</reference>
<sequence>MNTSKVQATVDRTLPDCSPHPQTTDSTAYAAIEQFDQGSPNLVVRVEEVGARHWWMALLATLASQSGNAYMRFVGVVDEKPVYFSDTFPVPRIWGAIPPQEQWAPGMTRCLHKLCREIEDAGWRLHENTIDPWSLSYERTSPPPARGLSRGIRRGR</sequence>
<dbReference type="EMBL" id="CAFBLX010000286">
    <property type="protein sequence ID" value="CAB4912780.1"/>
    <property type="molecule type" value="Genomic_DNA"/>
</dbReference>
<protein>
    <submittedName>
        <fullName evidence="2">Unannotated protein</fullName>
    </submittedName>
</protein>
<gene>
    <name evidence="2" type="ORF">UFOPK3472_03146</name>
</gene>
<feature type="region of interest" description="Disordered" evidence="1">
    <location>
        <begin position="136"/>
        <end position="156"/>
    </location>
</feature>
<dbReference type="AlphaFoldDB" id="A0A6J7H8Y2"/>
<feature type="region of interest" description="Disordered" evidence="1">
    <location>
        <begin position="1"/>
        <end position="23"/>
    </location>
</feature>
<evidence type="ECO:0000256" key="1">
    <source>
        <dbReference type="SAM" id="MobiDB-lite"/>
    </source>
</evidence>
<organism evidence="2">
    <name type="scientific">freshwater metagenome</name>
    <dbReference type="NCBI Taxonomy" id="449393"/>
    <lineage>
        <taxon>unclassified sequences</taxon>
        <taxon>metagenomes</taxon>
        <taxon>ecological metagenomes</taxon>
    </lineage>
</organism>